<name>A0AAW0GV73_9APHY</name>
<organism evidence="2 3">
    <name type="scientific">Cerrena zonata</name>
    <dbReference type="NCBI Taxonomy" id="2478898"/>
    <lineage>
        <taxon>Eukaryota</taxon>
        <taxon>Fungi</taxon>
        <taxon>Dikarya</taxon>
        <taxon>Basidiomycota</taxon>
        <taxon>Agaricomycotina</taxon>
        <taxon>Agaricomycetes</taxon>
        <taxon>Polyporales</taxon>
        <taxon>Cerrenaceae</taxon>
        <taxon>Cerrena</taxon>
    </lineage>
</organism>
<comment type="caution">
    <text evidence="2">The sequence shown here is derived from an EMBL/GenBank/DDBJ whole genome shotgun (WGS) entry which is preliminary data.</text>
</comment>
<evidence type="ECO:0000313" key="3">
    <source>
        <dbReference type="Proteomes" id="UP001385951"/>
    </source>
</evidence>
<protein>
    <recommendedName>
        <fullName evidence="4">BTB domain-containing protein</fullName>
    </recommendedName>
</protein>
<dbReference type="Proteomes" id="UP001385951">
    <property type="component" value="Unassembled WGS sequence"/>
</dbReference>
<feature type="compositionally biased region" description="Basic and acidic residues" evidence="1">
    <location>
        <begin position="357"/>
        <end position="370"/>
    </location>
</feature>
<feature type="region of interest" description="Disordered" evidence="1">
    <location>
        <begin position="204"/>
        <end position="229"/>
    </location>
</feature>
<evidence type="ECO:0000256" key="1">
    <source>
        <dbReference type="SAM" id="MobiDB-lite"/>
    </source>
</evidence>
<reference evidence="2 3" key="1">
    <citation type="submission" date="2022-09" db="EMBL/GenBank/DDBJ databases">
        <authorList>
            <person name="Palmer J.M."/>
        </authorList>
    </citation>
    <scope>NUCLEOTIDE SEQUENCE [LARGE SCALE GENOMIC DNA]</scope>
    <source>
        <strain evidence="2 3">DSM 7382</strain>
    </source>
</reference>
<gene>
    <name evidence="2" type="ORF">QCA50_003547</name>
</gene>
<keyword evidence="3" id="KW-1185">Reference proteome</keyword>
<evidence type="ECO:0008006" key="4">
    <source>
        <dbReference type="Google" id="ProtNLM"/>
    </source>
</evidence>
<accession>A0AAW0GV73</accession>
<evidence type="ECO:0000313" key="2">
    <source>
        <dbReference type="EMBL" id="KAK7693972.1"/>
    </source>
</evidence>
<proteinExistence type="predicted"/>
<feature type="compositionally biased region" description="Polar residues" evidence="1">
    <location>
        <begin position="117"/>
        <end position="131"/>
    </location>
</feature>
<feature type="region of interest" description="Disordered" evidence="1">
    <location>
        <begin position="356"/>
        <end position="409"/>
    </location>
</feature>
<dbReference type="EMBL" id="JASBNA010000003">
    <property type="protein sequence ID" value="KAK7693972.1"/>
    <property type="molecule type" value="Genomic_DNA"/>
</dbReference>
<feature type="region of interest" description="Disordered" evidence="1">
    <location>
        <begin position="117"/>
        <end position="159"/>
    </location>
</feature>
<dbReference type="AlphaFoldDB" id="A0AAW0GV73"/>
<feature type="compositionally biased region" description="Basic residues" evidence="1">
    <location>
        <begin position="371"/>
        <end position="380"/>
    </location>
</feature>
<sequence length="409" mass="45248">MTGKVIRVDDNNDDASMHDAKSLAAVPRYARESFRSSAIASGLPSTISTSTFGARVPQATNRLPNHRFIPRPFPPPALANVPVEYIVDQLHSLASNYWSKPETADCTIIVPLPTVNSPGNEQVSRPCSNSPEPLFEPVSGPKNSRKAALKSPASTPRPAPRMVMKLHIDYLSAQSKLLRGIFSGTSPADVTSRTPSGCCTPMPSMSQASRNFNSGPASRSHPFSGTPRFLPSASPTQPVLFLSVPDPSSFRILVHYMYFGSTVYLEDALDSGEISWEGLARNVEYLGMSVEIKVFLGRWYGRWKRGRDYLNQDDEEYDSDDSYDTSDAEDLEFFERQSSTTSTSFTMDSDDEMTLEEDFRKACLDSEPTRGRKRDSRRLGHATSDPTLQASIPHQQSFHLPPSPRGRSE</sequence>
<feature type="compositionally biased region" description="Polar residues" evidence="1">
    <location>
        <begin position="384"/>
        <end position="398"/>
    </location>
</feature>
<feature type="compositionally biased region" description="Polar residues" evidence="1">
    <location>
        <begin position="204"/>
        <end position="223"/>
    </location>
</feature>